<evidence type="ECO:0000313" key="1">
    <source>
        <dbReference type="EMBL" id="KUN89913.1"/>
    </source>
</evidence>
<dbReference type="AlphaFoldDB" id="A0A101TCI6"/>
<organism evidence="1 2">
    <name type="scientific">Streptomyces bungoensis</name>
    <dbReference type="NCBI Taxonomy" id="285568"/>
    <lineage>
        <taxon>Bacteria</taxon>
        <taxon>Bacillati</taxon>
        <taxon>Actinomycetota</taxon>
        <taxon>Actinomycetes</taxon>
        <taxon>Kitasatosporales</taxon>
        <taxon>Streptomycetaceae</taxon>
        <taxon>Streptomyces</taxon>
    </lineage>
</organism>
<keyword evidence="2" id="KW-1185">Reference proteome</keyword>
<sequence length="67" mass="7133">MGTFIATFNAMTYDDARRVDISIAITLHGSAAYGWTPVEVVTGPLAVVDAEATGGKRAGHPQDDRNR</sequence>
<evidence type="ECO:0000313" key="2">
    <source>
        <dbReference type="Proteomes" id="UP000053024"/>
    </source>
</evidence>
<dbReference type="EMBL" id="LMWX01000003">
    <property type="protein sequence ID" value="KUN89913.1"/>
    <property type="molecule type" value="Genomic_DNA"/>
</dbReference>
<reference evidence="1 2" key="1">
    <citation type="submission" date="2015-10" db="EMBL/GenBank/DDBJ databases">
        <title>Draft genome sequence of Streptomyces bungoensis DSM 41781, type strain for the species Streptomyces bungoensis.</title>
        <authorList>
            <person name="Ruckert C."/>
            <person name="Winkler A."/>
            <person name="Kalinowski J."/>
            <person name="Kampfer P."/>
            <person name="Glaeser S."/>
        </authorList>
    </citation>
    <scope>NUCLEOTIDE SEQUENCE [LARGE SCALE GENOMIC DNA]</scope>
    <source>
        <strain evidence="1 2">DSM 41781</strain>
    </source>
</reference>
<comment type="caution">
    <text evidence="1">The sequence shown here is derived from an EMBL/GenBank/DDBJ whole genome shotgun (WGS) entry which is preliminary data.</text>
</comment>
<name>A0A101TCI6_9ACTN</name>
<protein>
    <submittedName>
        <fullName evidence="1">Uncharacterized protein</fullName>
    </submittedName>
</protein>
<dbReference type="Proteomes" id="UP000053024">
    <property type="component" value="Unassembled WGS sequence"/>
</dbReference>
<gene>
    <name evidence="1" type="ORF">AQJ66_02275</name>
</gene>
<proteinExistence type="predicted"/>
<accession>A0A101TCI6</accession>
<dbReference type="OrthoDB" id="4238488at2"/>